<dbReference type="InterPro" id="IPR015421">
    <property type="entry name" value="PyrdxlP-dep_Trfase_major"/>
</dbReference>
<dbReference type="Pfam" id="PF00266">
    <property type="entry name" value="Aminotran_5"/>
    <property type="match status" value="1"/>
</dbReference>
<dbReference type="InterPro" id="IPR015424">
    <property type="entry name" value="PyrdxlP-dep_Trfase"/>
</dbReference>
<reference evidence="10 11" key="1">
    <citation type="journal article" date="2013" name="ISME J.">
        <title>By their genes ye shall know them: genomic signatures of predatory bacteria.</title>
        <authorList>
            <person name="Pasternak Z."/>
            <person name="Pietrokovski S."/>
            <person name="Rotem O."/>
            <person name="Gophna U."/>
            <person name="Lurie-Weinberger M.N."/>
            <person name="Jurkevitch E."/>
        </authorList>
    </citation>
    <scope>NUCLEOTIDE SEQUENCE [LARGE SCALE GENOMIC DNA]</scope>
    <source>
        <strain evidence="10">EPB</strain>
    </source>
</reference>
<dbReference type="EC" id="2.8.1.7" evidence="10"/>
<accession>M4VHQ7</accession>
<name>M4VHQ7_9BACT</name>
<evidence type="ECO:0000256" key="1">
    <source>
        <dbReference type="ARBA" id="ARBA00001933"/>
    </source>
</evidence>
<evidence type="ECO:0000256" key="3">
    <source>
        <dbReference type="ARBA" id="ARBA00022679"/>
    </source>
</evidence>
<dbReference type="GO" id="GO:0031071">
    <property type="term" value="F:cysteine desulfurase activity"/>
    <property type="evidence" value="ECO:0007669"/>
    <property type="project" value="UniProtKB-EC"/>
</dbReference>
<dbReference type="PANTHER" id="PTHR11601:SF34">
    <property type="entry name" value="CYSTEINE DESULFURASE"/>
    <property type="match status" value="1"/>
</dbReference>
<dbReference type="PIRSF" id="PIRSF005572">
    <property type="entry name" value="NifS"/>
    <property type="match status" value="1"/>
</dbReference>
<evidence type="ECO:0000256" key="5">
    <source>
        <dbReference type="ARBA" id="ARBA00022898"/>
    </source>
</evidence>
<protein>
    <submittedName>
        <fullName evidence="10">Cysteine desulfurase</fullName>
        <ecNumber evidence="10">2.8.1.7</ecNumber>
    </submittedName>
</protein>
<dbReference type="GO" id="GO:0051536">
    <property type="term" value="F:iron-sulfur cluster binding"/>
    <property type="evidence" value="ECO:0007669"/>
    <property type="project" value="UniProtKB-KW"/>
</dbReference>
<dbReference type="PANTHER" id="PTHR11601">
    <property type="entry name" value="CYSTEINE DESULFURYLASE FAMILY MEMBER"/>
    <property type="match status" value="1"/>
</dbReference>
<evidence type="ECO:0000313" key="10">
    <source>
        <dbReference type="EMBL" id="AGH98000.1"/>
    </source>
</evidence>
<sequence>MAPLADFKIMTDPIYMDYGASTPLDPRVHAVMDDCMHNDFGNAGARIHAFGMKAASHIDLAREQVADCIGTKKDSLVFTSGATESNNMALFGILDYLRATGKTHIITTAVEHKSVLGPMAEIEKRGFTVTYIQPKPCGMIEGNMVAAAITPQTGLVSVQALNNEVGTIQPLAEIRAILPKDVIFHSDAAQAVGKMNFTLAECGNPDLVTLSSHKIYGPKGMGALYIAPNVRAHIKPLLFGSMYEGGMRAGTVATELCAGFGQAAELVHIELADDLAKMESLRTLFLKKLKGTLPDLVINGHSDSKWRAANIINIRIPGITNEDMLAALPDLAFSPSSACNATRTGYISHVIRAMTGADQPARESMRLSFGRFTTEMEIVRAADMIINAVQTIQKMQGAA</sequence>
<dbReference type="Proteomes" id="UP000011932">
    <property type="component" value="Chromosome"/>
</dbReference>
<organism evidence="10 11">
    <name type="scientific">Micavibrio aeruginosavorus EPB</name>
    <dbReference type="NCBI Taxonomy" id="349215"/>
    <lineage>
        <taxon>Bacteria</taxon>
        <taxon>Pseudomonadati</taxon>
        <taxon>Bdellovibrionota</taxon>
        <taxon>Bdellovibrionia</taxon>
        <taxon>Bdellovibrionales</taxon>
        <taxon>Pseudobdellovibrionaceae</taxon>
        <taxon>Micavibrio</taxon>
    </lineage>
</organism>
<dbReference type="PATRIC" id="fig|349215.9.peg.1143"/>
<comment type="similarity">
    <text evidence="2">Belongs to the class-V pyridoxal-phosphate-dependent aminotransferase family. NifS/IscS subfamily.</text>
</comment>
<keyword evidence="6" id="KW-0408">Iron</keyword>
<gene>
    <name evidence="10" type="ORF">A11S_1186</name>
</gene>
<dbReference type="EMBL" id="CP003538">
    <property type="protein sequence ID" value="AGH98000.1"/>
    <property type="molecule type" value="Genomic_DNA"/>
</dbReference>
<evidence type="ECO:0000259" key="9">
    <source>
        <dbReference type="Pfam" id="PF00266"/>
    </source>
</evidence>
<dbReference type="KEGG" id="man:A11S_1186"/>
<dbReference type="HOGENOM" id="CLU_003433_0_0_5"/>
<dbReference type="Gene3D" id="3.90.1150.10">
    <property type="entry name" value="Aspartate Aminotransferase, domain 1"/>
    <property type="match status" value="1"/>
</dbReference>
<evidence type="ECO:0000256" key="7">
    <source>
        <dbReference type="ARBA" id="ARBA00023014"/>
    </source>
</evidence>
<feature type="domain" description="Aminotransferase class V" evidence="9">
    <location>
        <begin position="14"/>
        <end position="378"/>
    </location>
</feature>
<comment type="cofactor">
    <cofactor evidence="1">
        <name>pyridoxal 5'-phosphate</name>
        <dbReference type="ChEBI" id="CHEBI:597326"/>
    </cofactor>
</comment>
<evidence type="ECO:0000256" key="8">
    <source>
        <dbReference type="ARBA" id="ARBA00050776"/>
    </source>
</evidence>
<evidence type="ECO:0000313" key="11">
    <source>
        <dbReference type="Proteomes" id="UP000011932"/>
    </source>
</evidence>
<dbReference type="InterPro" id="IPR015422">
    <property type="entry name" value="PyrdxlP-dep_Trfase_small"/>
</dbReference>
<dbReference type="GO" id="GO:0046872">
    <property type="term" value="F:metal ion binding"/>
    <property type="evidence" value="ECO:0007669"/>
    <property type="project" value="UniProtKB-KW"/>
</dbReference>
<dbReference type="InterPro" id="IPR000192">
    <property type="entry name" value="Aminotrans_V_dom"/>
</dbReference>
<dbReference type="AlphaFoldDB" id="M4VHQ7"/>
<evidence type="ECO:0000256" key="6">
    <source>
        <dbReference type="ARBA" id="ARBA00023004"/>
    </source>
</evidence>
<keyword evidence="5" id="KW-0663">Pyridoxal phosphate</keyword>
<dbReference type="Gene3D" id="3.40.640.10">
    <property type="entry name" value="Type I PLP-dependent aspartate aminotransferase-like (Major domain)"/>
    <property type="match status" value="1"/>
</dbReference>
<dbReference type="SUPFAM" id="SSF53383">
    <property type="entry name" value="PLP-dependent transferases"/>
    <property type="match status" value="1"/>
</dbReference>
<dbReference type="InterPro" id="IPR016454">
    <property type="entry name" value="Cysteine_dSase"/>
</dbReference>
<keyword evidence="4" id="KW-0479">Metal-binding</keyword>
<comment type="catalytic activity">
    <reaction evidence="8">
        <text>(sulfur carrier)-H + L-cysteine = (sulfur carrier)-SH + L-alanine</text>
        <dbReference type="Rhea" id="RHEA:43892"/>
        <dbReference type="Rhea" id="RHEA-COMP:14737"/>
        <dbReference type="Rhea" id="RHEA-COMP:14739"/>
        <dbReference type="ChEBI" id="CHEBI:29917"/>
        <dbReference type="ChEBI" id="CHEBI:35235"/>
        <dbReference type="ChEBI" id="CHEBI:57972"/>
        <dbReference type="ChEBI" id="CHEBI:64428"/>
        <dbReference type="EC" id="2.8.1.7"/>
    </reaction>
</comment>
<proteinExistence type="inferred from homology"/>
<evidence type="ECO:0000256" key="4">
    <source>
        <dbReference type="ARBA" id="ARBA00022723"/>
    </source>
</evidence>
<evidence type="ECO:0000256" key="2">
    <source>
        <dbReference type="ARBA" id="ARBA00006490"/>
    </source>
</evidence>
<dbReference type="Gene3D" id="1.10.260.50">
    <property type="match status" value="1"/>
</dbReference>
<keyword evidence="7" id="KW-0411">Iron-sulfur</keyword>
<keyword evidence="3 10" id="KW-0808">Transferase</keyword>
<dbReference type="STRING" id="349215.A11S_1186"/>